<feature type="domain" description="Carbohydrate kinase PfkB" evidence="4">
    <location>
        <begin position="5"/>
        <end position="285"/>
    </location>
</feature>
<dbReference type="Gene3D" id="3.40.1190.20">
    <property type="match status" value="1"/>
</dbReference>
<dbReference type="InterPro" id="IPR029056">
    <property type="entry name" value="Ribokinase-like"/>
</dbReference>
<dbReference type="Pfam" id="PF00294">
    <property type="entry name" value="PfkB"/>
    <property type="match status" value="1"/>
</dbReference>
<dbReference type="PANTHER" id="PTHR43085:SF57">
    <property type="entry name" value="CARBOHYDRATE KINASE PFKB DOMAIN-CONTAINING PROTEIN"/>
    <property type="match status" value="1"/>
</dbReference>
<dbReference type="RefSeq" id="WP_194422904.1">
    <property type="nucleotide sequence ID" value="NZ_BAAAPT010000001.1"/>
</dbReference>
<dbReference type="EMBL" id="JAWJYN010000003">
    <property type="protein sequence ID" value="MDZ8162729.1"/>
    <property type="molecule type" value="Genomic_DNA"/>
</dbReference>
<comment type="similarity">
    <text evidence="1">Belongs to the carbohydrate kinase PfkB family.</text>
</comment>
<gene>
    <name evidence="5" type="ORF">R2Q92_12875</name>
</gene>
<dbReference type="PROSITE" id="PS00583">
    <property type="entry name" value="PFKB_KINASES_1"/>
    <property type="match status" value="1"/>
</dbReference>
<evidence type="ECO:0000256" key="1">
    <source>
        <dbReference type="ARBA" id="ARBA00010688"/>
    </source>
</evidence>
<protein>
    <submittedName>
        <fullName evidence="5">PfkB family carbohydrate kinase</fullName>
    </submittedName>
</protein>
<dbReference type="InterPro" id="IPR050306">
    <property type="entry name" value="PfkB_Carbo_kinase"/>
</dbReference>
<comment type="caution">
    <text evidence="5">The sequence shown here is derived from an EMBL/GenBank/DDBJ whole genome shotgun (WGS) entry which is preliminary data.</text>
</comment>
<dbReference type="SUPFAM" id="SSF53613">
    <property type="entry name" value="Ribokinase-like"/>
    <property type="match status" value="1"/>
</dbReference>
<dbReference type="GO" id="GO:0016301">
    <property type="term" value="F:kinase activity"/>
    <property type="evidence" value="ECO:0007669"/>
    <property type="project" value="UniProtKB-KW"/>
</dbReference>
<dbReference type="Proteomes" id="UP001291912">
    <property type="component" value="Unassembled WGS sequence"/>
</dbReference>
<proteinExistence type="inferred from homology"/>
<keyword evidence="2" id="KW-0808">Transferase</keyword>
<evidence type="ECO:0000313" key="6">
    <source>
        <dbReference type="Proteomes" id="UP001291912"/>
    </source>
</evidence>
<sequence>MTGPVVVIGDALIDEIRDETGVREFVGGAALNVAVGLTRLGVPATLIAMVGDDEAGDHIRSYLDDYDVRLLASPAPLGSSRAVSTRGAGGEPVYAFNDAAQNRGIRFGDAERAALAEAAVVAVSCFPFDVPAETEALAEAVAGSVVAVDPNPREGMLHDRAEFVRGFEALAATADLVKVGDDDAALLYRQGLDSVAEALQAKGATAVLATRGRDGATILAGTQSITQPISTMPGPIVDTMGAGDASFAVTVAALADARGAVVPDWHEILAEAMDAAAATCRFEGALLRLPAVFDGEDIDRIGT</sequence>
<evidence type="ECO:0000256" key="2">
    <source>
        <dbReference type="ARBA" id="ARBA00022679"/>
    </source>
</evidence>
<keyword evidence="6" id="KW-1185">Reference proteome</keyword>
<name>A0ABU5N9K2_9MICO</name>
<accession>A0ABU5N9K2</accession>
<keyword evidence="3 5" id="KW-0418">Kinase</keyword>
<organism evidence="5 6">
    <name type="scientific">Microbacterium aquimaris</name>
    <dbReference type="NCBI Taxonomy" id="459816"/>
    <lineage>
        <taxon>Bacteria</taxon>
        <taxon>Bacillati</taxon>
        <taxon>Actinomycetota</taxon>
        <taxon>Actinomycetes</taxon>
        <taxon>Micrococcales</taxon>
        <taxon>Microbacteriaceae</taxon>
        <taxon>Microbacterium</taxon>
    </lineage>
</organism>
<dbReference type="InterPro" id="IPR011611">
    <property type="entry name" value="PfkB_dom"/>
</dbReference>
<evidence type="ECO:0000259" key="4">
    <source>
        <dbReference type="Pfam" id="PF00294"/>
    </source>
</evidence>
<dbReference type="InterPro" id="IPR002173">
    <property type="entry name" value="Carboh/pur_kinase_PfkB_CS"/>
</dbReference>
<evidence type="ECO:0000256" key="3">
    <source>
        <dbReference type="ARBA" id="ARBA00022777"/>
    </source>
</evidence>
<evidence type="ECO:0000313" key="5">
    <source>
        <dbReference type="EMBL" id="MDZ8162729.1"/>
    </source>
</evidence>
<dbReference type="PANTHER" id="PTHR43085">
    <property type="entry name" value="HEXOKINASE FAMILY MEMBER"/>
    <property type="match status" value="1"/>
</dbReference>
<reference evidence="5 6" key="1">
    <citation type="submission" date="2023-10" db="EMBL/GenBank/DDBJ databases">
        <title>Microbacterium xanthum sp. nov., isolated from seaweed.</title>
        <authorList>
            <person name="Lee S.D."/>
        </authorList>
    </citation>
    <scope>NUCLEOTIDE SEQUENCE [LARGE SCALE GENOMIC DNA]</scope>
    <source>
        <strain evidence="5 6">KCTC 19124</strain>
    </source>
</reference>